<evidence type="ECO:0008006" key="3">
    <source>
        <dbReference type="Google" id="ProtNLM"/>
    </source>
</evidence>
<accession>A0A1Q2L0R5</accession>
<dbReference type="OrthoDB" id="6399948at2"/>
<dbReference type="KEGG" id="pmar:B0X71_13640"/>
<sequence>MFIPPNQKKLMEAIKERLQSFDGDVLSLYKLFGEFEGELEFSAFEQDVLAAVDRYLTEHGLERDTMMRIAQLFLLKEPVNARKAEAVAAGLIAGATENAVFGDRDVTQKEIGEYFDVTGGTLAKYRDMVADFIAERVSQVVSEQFGTAEEIGTDPQPTERELWEMFTRVSRHEGASADELDRMLQEEQNQPFEPATDEERAQQFCYDAYDSGSDAERLQLARQAAELAPDLPDVNLLLAEQEEDILQKETYFLKAVNTGLRRYESDFDDSWLYVPNRPALRALFAFGAWKITQGDTERALQELAHLLERNSQDHQGTGWLLASSLLTEGKLAEAGQLLDVLDSVAENARLYLSQLRESLEAGASYDAAVDALLALDADEGVKERIRSITDPGMFPRRISLVEEEAQFTYWLLYWPLMKLKAAE</sequence>
<evidence type="ECO:0000313" key="1">
    <source>
        <dbReference type="EMBL" id="AQQ54038.1"/>
    </source>
</evidence>
<organism evidence="1 2">
    <name type="scientific">Planococcus lenghuensis</name>
    <dbReference type="NCBI Taxonomy" id="2213202"/>
    <lineage>
        <taxon>Bacteria</taxon>
        <taxon>Bacillati</taxon>
        <taxon>Bacillota</taxon>
        <taxon>Bacilli</taxon>
        <taxon>Bacillales</taxon>
        <taxon>Caryophanaceae</taxon>
        <taxon>Planococcus</taxon>
    </lineage>
</organism>
<dbReference type="AlphaFoldDB" id="A0A1Q2L0R5"/>
<protein>
    <recommendedName>
        <fullName evidence="3">Tetratricopeptide repeat protein</fullName>
    </recommendedName>
</protein>
<keyword evidence="2" id="KW-1185">Reference proteome</keyword>
<evidence type="ECO:0000313" key="2">
    <source>
        <dbReference type="Proteomes" id="UP000188184"/>
    </source>
</evidence>
<name>A0A1Q2L0R5_9BACL</name>
<dbReference type="RefSeq" id="WP_077589931.1">
    <property type="nucleotide sequence ID" value="NZ_CP019640.1"/>
</dbReference>
<reference evidence="1 2" key="1">
    <citation type="submission" date="2017-02" db="EMBL/GenBank/DDBJ databases">
        <title>The complete genomic sequence of a novel cold adapted crude oil-degrading bacterium Planococcus qaidamina Y42.</title>
        <authorList>
            <person name="Yang R."/>
        </authorList>
    </citation>
    <scope>NUCLEOTIDE SEQUENCE [LARGE SCALE GENOMIC DNA]</scope>
    <source>
        <strain evidence="1 2">Y42</strain>
    </source>
</reference>
<gene>
    <name evidence="1" type="ORF">B0X71_13640</name>
</gene>
<proteinExistence type="predicted"/>
<dbReference type="EMBL" id="CP019640">
    <property type="protein sequence ID" value="AQQ54038.1"/>
    <property type="molecule type" value="Genomic_DNA"/>
</dbReference>
<dbReference type="Proteomes" id="UP000188184">
    <property type="component" value="Chromosome"/>
</dbReference>